<evidence type="ECO:0000313" key="3">
    <source>
        <dbReference type="Proteomes" id="UP000627166"/>
    </source>
</evidence>
<gene>
    <name evidence="2" type="ORF">H9637_08865</name>
</gene>
<keyword evidence="1" id="KW-1133">Transmembrane helix</keyword>
<name>A0ABR8YSA5_9CLOT</name>
<organism evidence="2 3">
    <name type="scientific">Clostridium faecium</name>
    <dbReference type="NCBI Taxonomy" id="2762223"/>
    <lineage>
        <taxon>Bacteria</taxon>
        <taxon>Bacillati</taxon>
        <taxon>Bacillota</taxon>
        <taxon>Clostridia</taxon>
        <taxon>Eubacteriales</taxon>
        <taxon>Clostridiaceae</taxon>
        <taxon>Clostridium</taxon>
    </lineage>
</organism>
<accession>A0ABR8YSA5</accession>
<keyword evidence="1" id="KW-0472">Membrane</keyword>
<comment type="caution">
    <text evidence="2">The sequence shown here is derived from an EMBL/GenBank/DDBJ whole genome shotgun (WGS) entry which is preliminary data.</text>
</comment>
<keyword evidence="1" id="KW-0812">Transmembrane</keyword>
<keyword evidence="3" id="KW-1185">Reference proteome</keyword>
<protein>
    <submittedName>
        <fullName evidence="2">Uncharacterized protein</fullName>
    </submittedName>
</protein>
<proteinExistence type="predicted"/>
<evidence type="ECO:0000313" key="2">
    <source>
        <dbReference type="EMBL" id="MBD8047144.1"/>
    </source>
</evidence>
<dbReference type="RefSeq" id="WP_191740118.1">
    <property type="nucleotide sequence ID" value="NZ_JACSQB010000064.1"/>
</dbReference>
<dbReference type="Proteomes" id="UP000627166">
    <property type="component" value="Unassembled WGS sequence"/>
</dbReference>
<dbReference type="EMBL" id="JACSQB010000064">
    <property type="protein sequence ID" value="MBD8047144.1"/>
    <property type="molecule type" value="Genomic_DNA"/>
</dbReference>
<evidence type="ECO:0000256" key="1">
    <source>
        <dbReference type="SAM" id="Phobius"/>
    </source>
</evidence>
<feature type="transmembrane region" description="Helical" evidence="1">
    <location>
        <begin position="132"/>
        <end position="163"/>
    </location>
</feature>
<feature type="transmembrane region" description="Helical" evidence="1">
    <location>
        <begin position="12"/>
        <end position="34"/>
    </location>
</feature>
<sequence length="202" mass="21996">MSNFKNANFKKICSFFLIFTMLMVISINPVVAYANSSSTKYMDPEKNNGVYLVENLVIDGKDYTFTHSTKDGNNVIEISGAENHTIVANKNSNIIYVDNEQVSAINRSSSGGWTYFGPDKYTVSWKQGASTAVIAAVIAGAVGGPVGVFFAAASALAGVSIGCDIYYSGRYRIVGTHVEGEYTAEIYHGNEHIYTSHWSGRR</sequence>
<reference evidence="2 3" key="1">
    <citation type="submission" date="2020-08" db="EMBL/GenBank/DDBJ databases">
        <title>A Genomic Blueprint of the Chicken Gut Microbiome.</title>
        <authorList>
            <person name="Gilroy R."/>
            <person name="Ravi A."/>
            <person name="Getino M."/>
            <person name="Pursley I."/>
            <person name="Horton D.L."/>
            <person name="Alikhan N.-F."/>
            <person name="Baker D."/>
            <person name="Gharbi K."/>
            <person name="Hall N."/>
            <person name="Watson M."/>
            <person name="Adriaenssens E.M."/>
            <person name="Foster-Nyarko E."/>
            <person name="Jarju S."/>
            <person name="Secka A."/>
            <person name="Antonio M."/>
            <person name="Oren A."/>
            <person name="Chaudhuri R."/>
            <person name="La Ragione R.M."/>
            <person name="Hildebrand F."/>
            <person name="Pallen M.J."/>
        </authorList>
    </citation>
    <scope>NUCLEOTIDE SEQUENCE [LARGE SCALE GENOMIC DNA]</scope>
    <source>
        <strain evidence="2 3">N37</strain>
    </source>
</reference>